<dbReference type="Gene3D" id="3.90.70.10">
    <property type="entry name" value="Cysteine proteinases"/>
    <property type="match status" value="1"/>
</dbReference>
<sequence>MWALLSLLCAGAGLLGPPACGAADFYASSLEKVHFKSWMVQHRKTYSSEEYQHRLQTFVGNWRRIRAHNAGNHTFKMALNQFSDMSFAEIKHKYLWSEPQNCSATRGNYLRGTGPYPPFVDWRKKGKFVSPVKNQVCGAAPSFPSNCHVHRECSGRTPEGGRCPQVCVCSPSPEAGRRFWELLWRDRVPPRWTEAGPGRPRLGLPTAQVSYMVPRRHTLCALQRGDPGTLFLPPAWHFFPPASAPRGRSSLPWPAASHRVAAGGQRSEGSPPAGRTLLRWPAAAPHCPPAHDVPPSEVSVRWPSPERHRPLTSGEREGKVPPRNTGLVLKLWLGNISPWPDRAPRAEGRVWEAEAGGEAPAGRQGRGRNPAGGPCEGDSQSGRRDSRSEPQDGLRLSQPRKAGASARFTVTGTEVTAVTGPGSWGAHSWDHGPAWRRPSGPQWRSVGRVR</sequence>
<dbReference type="Ensembl" id="ENSSSUT00005015442.1">
    <property type="protein sequence ID" value="ENSSSUP00005013518.1"/>
    <property type="gene ID" value="ENSSSUG00005008575.1"/>
</dbReference>
<reference evidence="4" key="2">
    <citation type="submission" date="2025-08" db="UniProtKB">
        <authorList>
            <consortium name="Ensembl"/>
        </authorList>
    </citation>
    <scope>IDENTIFICATION</scope>
</reference>
<name>A0A673TNY2_SURSU</name>
<feature type="compositionally biased region" description="Low complexity" evidence="1">
    <location>
        <begin position="409"/>
        <end position="421"/>
    </location>
</feature>
<reference evidence="4 5" key="1">
    <citation type="submission" date="2019-05" db="EMBL/GenBank/DDBJ databases">
        <title>A Chromosome-scale Meerkat (S. suricatta) Genome Assembly.</title>
        <authorList>
            <person name="Dudchenko O."/>
            <person name="Lieberman Aiden E."/>
            <person name="Tung J."/>
            <person name="Barreiro L.B."/>
            <person name="Clutton-Brock T.H."/>
        </authorList>
    </citation>
    <scope>NUCLEOTIDE SEQUENCE [LARGE SCALE GENOMIC DNA]</scope>
</reference>
<organism evidence="4 5">
    <name type="scientific">Suricata suricatta</name>
    <name type="common">Meerkat</name>
    <dbReference type="NCBI Taxonomy" id="37032"/>
    <lineage>
        <taxon>Eukaryota</taxon>
        <taxon>Metazoa</taxon>
        <taxon>Chordata</taxon>
        <taxon>Craniata</taxon>
        <taxon>Vertebrata</taxon>
        <taxon>Euteleostomi</taxon>
        <taxon>Mammalia</taxon>
        <taxon>Eutheria</taxon>
        <taxon>Laurasiatheria</taxon>
        <taxon>Carnivora</taxon>
        <taxon>Feliformia</taxon>
        <taxon>Herpestidae</taxon>
        <taxon>Suricata</taxon>
    </lineage>
</organism>
<dbReference type="InterPro" id="IPR013201">
    <property type="entry name" value="Prot_inhib_I29"/>
</dbReference>
<reference evidence="4" key="3">
    <citation type="submission" date="2025-09" db="UniProtKB">
        <authorList>
            <consortium name="Ensembl"/>
        </authorList>
    </citation>
    <scope>IDENTIFICATION</scope>
</reference>
<keyword evidence="2" id="KW-0732">Signal</keyword>
<feature type="region of interest" description="Disordered" evidence="1">
    <location>
        <begin position="247"/>
        <end position="322"/>
    </location>
</feature>
<feature type="compositionally biased region" description="Low complexity" evidence="1">
    <location>
        <begin position="354"/>
        <end position="363"/>
    </location>
</feature>
<dbReference type="AlphaFoldDB" id="A0A673TNY2"/>
<proteinExistence type="predicted"/>
<evidence type="ECO:0000256" key="2">
    <source>
        <dbReference type="SAM" id="SignalP"/>
    </source>
</evidence>
<feature type="compositionally biased region" description="Basic and acidic residues" evidence="1">
    <location>
        <begin position="381"/>
        <end position="392"/>
    </location>
</feature>
<feature type="chain" id="PRO_5025644287" description="Cathepsin propeptide inhibitor domain-containing protein" evidence="2">
    <location>
        <begin position="23"/>
        <end position="450"/>
    </location>
</feature>
<dbReference type="SUPFAM" id="SSF54001">
    <property type="entry name" value="Cysteine proteinases"/>
    <property type="match status" value="1"/>
</dbReference>
<accession>A0A673TNY2</accession>
<evidence type="ECO:0000256" key="1">
    <source>
        <dbReference type="SAM" id="MobiDB-lite"/>
    </source>
</evidence>
<feature type="region of interest" description="Disordered" evidence="1">
    <location>
        <begin position="354"/>
        <end position="450"/>
    </location>
</feature>
<keyword evidence="5" id="KW-1185">Reference proteome</keyword>
<feature type="compositionally biased region" description="Basic and acidic residues" evidence="1">
    <location>
        <begin position="304"/>
        <end position="320"/>
    </location>
</feature>
<dbReference type="Proteomes" id="UP000472268">
    <property type="component" value="Chromosome 9"/>
</dbReference>
<gene>
    <name evidence="4" type="primary">CTSH</name>
</gene>
<protein>
    <recommendedName>
        <fullName evidence="3">Cathepsin propeptide inhibitor domain-containing protein</fullName>
    </recommendedName>
</protein>
<evidence type="ECO:0000313" key="5">
    <source>
        <dbReference type="Proteomes" id="UP000472268"/>
    </source>
</evidence>
<dbReference type="SMART" id="SM00848">
    <property type="entry name" value="Inhibitor_I29"/>
    <property type="match status" value="1"/>
</dbReference>
<evidence type="ECO:0000313" key="4">
    <source>
        <dbReference type="Ensembl" id="ENSSSUP00005013518.1"/>
    </source>
</evidence>
<dbReference type="InterPro" id="IPR038765">
    <property type="entry name" value="Papain-like_cys_pep_sf"/>
</dbReference>
<dbReference type="Pfam" id="PF08246">
    <property type="entry name" value="Inhibitor_I29"/>
    <property type="match status" value="1"/>
</dbReference>
<evidence type="ECO:0000259" key="3">
    <source>
        <dbReference type="SMART" id="SM00848"/>
    </source>
</evidence>
<feature type="signal peptide" evidence="2">
    <location>
        <begin position="1"/>
        <end position="22"/>
    </location>
</feature>
<feature type="domain" description="Cathepsin propeptide inhibitor" evidence="3">
    <location>
        <begin position="35"/>
        <end position="90"/>
    </location>
</feature>